<feature type="compositionally biased region" description="Acidic residues" evidence="2">
    <location>
        <begin position="90"/>
        <end position="106"/>
    </location>
</feature>
<accession>A0A8J2P838</accession>
<dbReference type="OrthoDB" id="10005492at2759"/>
<gene>
    <name evidence="4" type="ORF">AFUS01_LOCUS28834</name>
</gene>
<comment type="caution">
    <text evidence="4">The sequence shown here is derived from an EMBL/GenBank/DDBJ whole genome shotgun (WGS) entry which is preliminary data.</text>
</comment>
<dbReference type="CDD" id="cd23024">
    <property type="entry name" value="zf-HIT_ZNHIT2-3"/>
    <property type="match status" value="1"/>
</dbReference>
<reference evidence="4" key="1">
    <citation type="submission" date="2021-06" db="EMBL/GenBank/DDBJ databases">
        <authorList>
            <person name="Hodson N. C."/>
            <person name="Mongue J. A."/>
            <person name="Jaron S. K."/>
        </authorList>
    </citation>
    <scope>NUCLEOTIDE SEQUENCE</scope>
</reference>
<dbReference type="InterPro" id="IPR007529">
    <property type="entry name" value="Znf_HIT"/>
</dbReference>
<dbReference type="PANTHER" id="PTHR15555:SF0">
    <property type="entry name" value="ZINC FINGER HIT DOMAIN-CONTAINING PROTEIN 2"/>
    <property type="match status" value="1"/>
</dbReference>
<dbReference type="PANTHER" id="PTHR15555">
    <property type="entry name" value="ZINC FINGER HIT DOMAIN CONTAINING PROTEIN 2 PROTEIN FON -RELATED"/>
    <property type="match status" value="1"/>
</dbReference>
<name>A0A8J2P838_9HEXA</name>
<feature type="region of interest" description="Disordered" evidence="2">
    <location>
        <begin position="74"/>
        <end position="113"/>
    </location>
</feature>
<feature type="domain" description="HIT-type" evidence="3">
    <location>
        <begin position="8"/>
        <end position="42"/>
    </location>
</feature>
<sequence>MDSEEKLCRICHKDNAKYVCPQCGIEFCSSSCYRNPEKHLKCSEDFYRRCVQENVIGRTDDDKVKRMKDILRRFHNENPPGIEQENFEINSDEEEDDGLDSDDDDPLEKRLGTLDLDNSEEVWNVLTPEEKAEFERMVRKTAAKGVEVVAEPWCPGKSNVFIEEVGSSSTVKLEEEEDDD</sequence>
<dbReference type="EMBL" id="CAJVCH010417747">
    <property type="protein sequence ID" value="CAG7818321.1"/>
    <property type="molecule type" value="Genomic_DNA"/>
</dbReference>
<organism evidence="4 5">
    <name type="scientific">Allacma fusca</name>
    <dbReference type="NCBI Taxonomy" id="39272"/>
    <lineage>
        <taxon>Eukaryota</taxon>
        <taxon>Metazoa</taxon>
        <taxon>Ecdysozoa</taxon>
        <taxon>Arthropoda</taxon>
        <taxon>Hexapoda</taxon>
        <taxon>Collembola</taxon>
        <taxon>Symphypleona</taxon>
        <taxon>Sminthuridae</taxon>
        <taxon>Allacma</taxon>
    </lineage>
</organism>
<protein>
    <recommendedName>
        <fullName evidence="3">HIT-type domain-containing protein</fullName>
    </recommendedName>
</protein>
<evidence type="ECO:0000256" key="2">
    <source>
        <dbReference type="SAM" id="MobiDB-lite"/>
    </source>
</evidence>
<proteinExistence type="predicted"/>
<evidence type="ECO:0000259" key="3">
    <source>
        <dbReference type="PROSITE" id="PS51083"/>
    </source>
</evidence>
<keyword evidence="1" id="KW-0479">Metal-binding</keyword>
<dbReference type="AlphaFoldDB" id="A0A8J2P838"/>
<dbReference type="Pfam" id="PF04438">
    <property type="entry name" value="zf-HIT"/>
    <property type="match status" value="1"/>
</dbReference>
<evidence type="ECO:0000313" key="4">
    <source>
        <dbReference type="EMBL" id="CAG7818321.1"/>
    </source>
</evidence>
<keyword evidence="1" id="KW-0863">Zinc-finger</keyword>
<keyword evidence="1" id="KW-0862">Zinc</keyword>
<dbReference type="InterPro" id="IPR039646">
    <property type="entry name" value="ZNHIT2"/>
</dbReference>
<dbReference type="PROSITE" id="PS51083">
    <property type="entry name" value="ZF_HIT"/>
    <property type="match status" value="1"/>
</dbReference>
<evidence type="ECO:0000313" key="5">
    <source>
        <dbReference type="Proteomes" id="UP000708208"/>
    </source>
</evidence>
<keyword evidence="5" id="KW-1185">Reference proteome</keyword>
<evidence type="ECO:0000256" key="1">
    <source>
        <dbReference type="PROSITE-ProRule" id="PRU00453"/>
    </source>
</evidence>
<dbReference type="GO" id="GO:0008270">
    <property type="term" value="F:zinc ion binding"/>
    <property type="evidence" value="ECO:0007669"/>
    <property type="project" value="UniProtKB-UniRule"/>
</dbReference>
<dbReference type="Proteomes" id="UP000708208">
    <property type="component" value="Unassembled WGS sequence"/>
</dbReference>